<keyword evidence="7 10" id="KW-0067">ATP-binding</keyword>
<dbReference type="OrthoDB" id="775260at2759"/>
<dbReference type="GO" id="GO:0052381">
    <property type="term" value="F:tRNA dimethylallyltransferase activity"/>
    <property type="evidence" value="ECO:0007669"/>
    <property type="project" value="UniProtKB-EC"/>
</dbReference>
<dbReference type="NCBIfam" id="TIGR00174">
    <property type="entry name" value="miaA"/>
    <property type="match status" value="1"/>
</dbReference>
<keyword evidence="8" id="KW-0460">Magnesium</keyword>
<dbReference type="GO" id="GO:0006400">
    <property type="term" value="P:tRNA modification"/>
    <property type="evidence" value="ECO:0007669"/>
    <property type="project" value="TreeGrafter"/>
</dbReference>
<keyword evidence="4 10" id="KW-0808">Transferase</keyword>
<keyword evidence="12" id="KW-0812">Transmembrane</keyword>
<comment type="similarity">
    <text evidence="2 10">Belongs to the IPP transferase family.</text>
</comment>
<evidence type="ECO:0000313" key="14">
    <source>
        <dbReference type="Proteomes" id="UP000220158"/>
    </source>
</evidence>
<dbReference type="HAMAP" id="MF_00185">
    <property type="entry name" value="IPP_trans"/>
    <property type="match status" value="1"/>
</dbReference>
<evidence type="ECO:0000256" key="4">
    <source>
        <dbReference type="ARBA" id="ARBA00022679"/>
    </source>
</evidence>
<dbReference type="Proteomes" id="UP000220158">
    <property type="component" value="Unassembled WGS sequence"/>
</dbReference>
<evidence type="ECO:0000256" key="3">
    <source>
        <dbReference type="ARBA" id="ARBA00012665"/>
    </source>
</evidence>
<evidence type="ECO:0000256" key="11">
    <source>
        <dbReference type="SAM" id="Coils"/>
    </source>
</evidence>
<name>A0A1J1GKD5_PLARL</name>
<feature type="coiled-coil region" evidence="11">
    <location>
        <begin position="283"/>
        <end position="325"/>
    </location>
</feature>
<evidence type="ECO:0000256" key="6">
    <source>
        <dbReference type="ARBA" id="ARBA00022741"/>
    </source>
</evidence>
<evidence type="ECO:0000313" key="13">
    <source>
        <dbReference type="EMBL" id="CRG84250.1"/>
    </source>
</evidence>
<gene>
    <name evidence="13" type="ORF">PRELSG_0020300</name>
</gene>
<dbReference type="EMBL" id="CVMU01000062">
    <property type="protein sequence ID" value="CRG84250.1"/>
    <property type="molecule type" value="Genomic_DNA"/>
</dbReference>
<keyword evidence="11" id="KW-0175">Coiled coil</keyword>
<evidence type="ECO:0000256" key="5">
    <source>
        <dbReference type="ARBA" id="ARBA00022694"/>
    </source>
</evidence>
<dbReference type="InterPro" id="IPR039657">
    <property type="entry name" value="Dimethylallyltransferase"/>
</dbReference>
<dbReference type="GeneID" id="39734130"/>
<dbReference type="PANTHER" id="PTHR11088">
    <property type="entry name" value="TRNA DIMETHYLALLYLTRANSFERASE"/>
    <property type="match status" value="1"/>
</dbReference>
<dbReference type="SUPFAM" id="SSF52540">
    <property type="entry name" value="P-loop containing nucleoside triphosphate hydrolases"/>
    <property type="match status" value="1"/>
</dbReference>
<protein>
    <recommendedName>
        <fullName evidence="3">tRNA dimethylallyltransferase</fullName>
        <ecNumber evidence="3">2.5.1.75</ecNumber>
    </recommendedName>
</protein>
<keyword evidence="6 10" id="KW-0547">Nucleotide-binding</keyword>
<dbReference type="GO" id="GO:0005524">
    <property type="term" value="F:ATP binding"/>
    <property type="evidence" value="ECO:0007669"/>
    <property type="project" value="UniProtKB-KW"/>
</dbReference>
<dbReference type="EC" id="2.5.1.75" evidence="3"/>
<keyword evidence="12" id="KW-0472">Membrane</keyword>
<feature type="transmembrane region" description="Helical" evidence="12">
    <location>
        <begin position="5"/>
        <end position="20"/>
    </location>
</feature>
<dbReference type="Gene3D" id="1.10.20.140">
    <property type="match status" value="1"/>
</dbReference>
<accession>A0A1J1GKD5</accession>
<evidence type="ECO:0000256" key="12">
    <source>
        <dbReference type="SAM" id="Phobius"/>
    </source>
</evidence>
<dbReference type="RefSeq" id="XP_028531066.1">
    <property type="nucleotide sequence ID" value="XM_028679000.1"/>
</dbReference>
<dbReference type="InterPro" id="IPR027417">
    <property type="entry name" value="P-loop_NTPase"/>
</dbReference>
<evidence type="ECO:0000256" key="9">
    <source>
        <dbReference type="ARBA" id="ARBA00049563"/>
    </source>
</evidence>
<dbReference type="Gene3D" id="3.40.50.300">
    <property type="entry name" value="P-loop containing nucleotide triphosphate hydrolases"/>
    <property type="match status" value="1"/>
</dbReference>
<evidence type="ECO:0000256" key="8">
    <source>
        <dbReference type="ARBA" id="ARBA00022842"/>
    </source>
</evidence>
<keyword evidence="12" id="KW-1133">Transmembrane helix</keyword>
<evidence type="ECO:0000256" key="7">
    <source>
        <dbReference type="ARBA" id="ARBA00022840"/>
    </source>
</evidence>
<dbReference type="InterPro" id="IPR018022">
    <property type="entry name" value="IPT"/>
</dbReference>
<dbReference type="AlphaFoldDB" id="A0A1J1GKD5"/>
<comment type="cofactor">
    <cofactor evidence="1">
        <name>Mg(2+)</name>
        <dbReference type="ChEBI" id="CHEBI:18420"/>
    </cofactor>
</comment>
<keyword evidence="14" id="KW-1185">Reference proteome</keyword>
<evidence type="ECO:0000256" key="10">
    <source>
        <dbReference type="RuleBase" id="RU003785"/>
    </source>
</evidence>
<comment type="catalytic activity">
    <reaction evidence="9">
        <text>adenosine(37) in tRNA + dimethylallyl diphosphate = N(6)-dimethylallyladenosine(37) in tRNA + diphosphate</text>
        <dbReference type="Rhea" id="RHEA:26482"/>
        <dbReference type="Rhea" id="RHEA-COMP:10162"/>
        <dbReference type="Rhea" id="RHEA-COMP:10375"/>
        <dbReference type="ChEBI" id="CHEBI:33019"/>
        <dbReference type="ChEBI" id="CHEBI:57623"/>
        <dbReference type="ChEBI" id="CHEBI:74411"/>
        <dbReference type="ChEBI" id="CHEBI:74415"/>
        <dbReference type="EC" id="2.5.1.75"/>
    </reaction>
</comment>
<dbReference type="OMA" id="IKMRNHK"/>
<dbReference type="Pfam" id="PF01715">
    <property type="entry name" value="IPPT"/>
    <property type="match status" value="1"/>
</dbReference>
<dbReference type="PANTHER" id="PTHR11088:SF60">
    <property type="entry name" value="TRNA DIMETHYLALLYLTRANSFERASE"/>
    <property type="match status" value="1"/>
</dbReference>
<proteinExistence type="inferred from homology"/>
<reference evidence="13 14" key="1">
    <citation type="submission" date="2015-04" db="EMBL/GenBank/DDBJ databases">
        <authorList>
            <consortium name="Pathogen Informatics"/>
        </authorList>
    </citation>
    <scope>NUCLEOTIDE SEQUENCE [LARGE SCALE GENOMIC DNA]</scope>
    <source>
        <strain evidence="13 14">SGS1</strain>
    </source>
</reference>
<dbReference type="VEuPathDB" id="PlasmoDB:PRELSG_0020300"/>
<evidence type="ECO:0000256" key="2">
    <source>
        <dbReference type="ARBA" id="ARBA00005842"/>
    </source>
</evidence>
<sequence>MFCNIYIFIIYTFLIIHLYFKKFHILIDCFKIKNQNIILKRENNLYKILLKNSNIYNSFIKKRSNTYPIYYNFKLYHIFSSNDLLNKNKERYKVFYYKKRRNNVTYICRKNRTGNIGLLTIYEKSIKMDNKYNIKINKTKNMYAYDSSEIDKFDIYDHNKGKKEKIILIIGVTCSGKTKFSIDLSEELLKYNIKTEIISADSMQVYQNFNIGISKINEEEKRDIKHHLLDVCHHNDTFNAHKFINYTIPIIKNINTSKKLAIVTGGTLLYIESLLWESVIDLKDQKEETKKEEKEEKYNYENKTNDELYEQLKEVDEERANQLHKNDRKRICRSLDIFYKYNKRHSELIKIKNHKNHKINEMRYIPCFFYLDYNNDDVLKREIEKRVDLMISKGLLDEAIKLKELNNNKNIKSSYKGINQSIAYKEFDAYIEKKINKINDENLFNICKENLIRKTYKYAKKQRRWIFNRFVKNYSIPLNKIDVSKNYKEQLSDSVDIILKFLQD</sequence>
<keyword evidence="5" id="KW-0819">tRNA processing</keyword>
<organism evidence="13 14">
    <name type="scientific">Plasmodium relictum</name>
    <dbReference type="NCBI Taxonomy" id="85471"/>
    <lineage>
        <taxon>Eukaryota</taxon>
        <taxon>Sar</taxon>
        <taxon>Alveolata</taxon>
        <taxon>Apicomplexa</taxon>
        <taxon>Aconoidasida</taxon>
        <taxon>Haemosporida</taxon>
        <taxon>Plasmodiidae</taxon>
        <taxon>Plasmodium</taxon>
        <taxon>Plasmodium (Haemamoeba)</taxon>
    </lineage>
</organism>
<evidence type="ECO:0000256" key="1">
    <source>
        <dbReference type="ARBA" id="ARBA00001946"/>
    </source>
</evidence>
<dbReference type="KEGG" id="prel:PRELSG_0020300"/>